<name>A0A0E3LV97_METMZ</name>
<reference evidence="2 3" key="1">
    <citation type="submission" date="2014-07" db="EMBL/GenBank/DDBJ databases">
        <title>Methanogenic archaea and the global carbon cycle.</title>
        <authorList>
            <person name="Henriksen J.R."/>
            <person name="Luke J."/>
            <person name="Reinhart S."/>
            <person name="Benedict M.N."/>
            <person name="Youngblut N.D."/>
            <person name="Metcalf M.E."/>
            <person name="Whitaker R.J."/>
            <person name="Metcalf W.W."/>
        </authorList>
    </citation>
    <scope>NUCLEOTIDE SEQUENCE [LARGE SCALE GENOMIC DNA]</scope>
    <source>
        <strain evidence="2 3">LYC</strain>
    </source>
</reference>
<dbReference type="PATRIC" id="fig|1434114.4.peg.112"/>
<feature type="transmembrane region" description="Helical" evidence="1">
    <location>
        <begin position="27"/>
        <end position="49"/>
    </location>
</feature>
<dbReference type="EMBL" id="CP009513">
    <property type="protein sequence ID" value="AKB66641.1"/>
    <property type="molecule type" value="Genomic_DNA"/>
</dbReference>
<accession>A0A0E3LV97</accession>
<dbReference type="AlphaFoldDB" id="A0A0E3LV97"/>
<evidence type="ECO:0000313" key="3">
    <source>
        <dbReference type="Proteomes" id="UP000033063"/>
    </source>
</evidence>
<dbReference type="HOGENOM" id="CLU_149097_0_0_2"/>
<evidence type="ECO:0000256" key="1">
    <source>
        <dbReference type="SAM" id="Phobius"/>
    </source>
</evidence>
<dbReference type="Proteomes" id="UP000033063">
    <property type="component" value="Chromosome"/>
</dbReference>
<sequence>MGSGPLKEFINKSLNKFIYDEKAVDRVVVIALTMMCIGLLALMGGGVLLGGSTERALKSGTFTQLDVEILDSKSLKIEHMGGEPIKLGENANVYLQHDGIEYEITPEPPVTLEVANNMKLSLPEGVELKDGDSAIITIKNDRRNKIIYRKELLEDS</sequence>
<keyword evidence="1" id="KW-0812">Transmembrane</keyword>
<keyword evidence="1" id="KW-1133">Transmembrane helix</keyword>
<proteinExistence type="predicted"/>
<evidence type="ECO:0008006" key="4">
    <source>
        <dbReference type="Google" id="ProtNLM"/>
    </source>
</evidence>
<keyword evidence="1" id="KW-0472">Membrane</keyword>
<gene>
    <name evidence="2" type="ORF">MSMAL_0098</name>
</gene>
<evidence type="ECO:0000313" key="2">
    <source>
        <dbReference type="EMBL" id="AKB66641.1"/>
    </source>
</evidence>
<dbReference type="GeneID" id="24876235"/>
<dbReference type="RefSeq" id="WP_048039582.1">
    <property type="nucleotide sequence ID" value="NZ_CP009513.1"/>
</dbReference>
<organism evidence="2 3">
    <name type="scientific">Methanosarcina mazei LYC</name>
    <dbReference type="NCBI Taxonomy" id="1434114"/>
    <lineage>
        <taxon>Archaea</taxon>
        <taxon>Methanobacteriati</taxon>
        <taxon>Methanobacteriota</taxon>
        <taxon>Stenosarchaea group</taxon>
        <taxon>Methanomicrobia</taxon>
        <taxon>Methanosarcinales</taxon>
        <taxon>Methanosarcinaceae</taxon>
        <taxon>Methanosarcina</taxon>
    </lineage>
</organism>
<protein>
    <recommendedName>
        <fullName evidence="4">Archaeal Type IV pilin N-terminal domain-containing protein</fullName>
    </recommendedName>
</protein>